<dbReference type="Pfam" id="PF03022">
    <property type="entry name" value="MRJP"/>
    <property type="match status" value="1"/>
</dbReference>
<evidence type="ECO:0000313" key="4">
    <source>
        <dbReference type="EMBL" id="SHE67281.1"/>
    </source>
</evidence>
<feature type="signal peptide" evidence="3">
    <location>
        <begin position="1"/>
        <end position="24"/>
    </location>
</feature>
<evidence type="ECO:0000256" key="1">
    <source>
        <dbReference type="ARBA" id="ARBA00004613"/>
    </source>
</evidence>
<comment type="subcellular location">
    <subcellularLocation>
        <location evidence="1">Secreted</location>
    </subcellularLocation>
</comment>
<evidence type="ECO:0000256" key="3">
    <source>
        <dbReference type="SAM" id="SignalP"/>
    </source>
</evidence>
<dbReference type="PANTHER" id="PTHR10009:SF18">
    <property type="entry name" value="PROTEIN YELLOW-LIKE PROTEIN"/>
    <property type="match status" value="1"/>
</dbReference>
<proteinExistence type="predicted"/>
<name>A0A1M4VE56_9FLAO</name>
<dbReference type="PANTHER" id="PTHR10009">
    <property type="entry name" value="PROTEIN YELLOW-RELATED"/>
    <property type="match status" value="1"/>
</dbReference>
<organism evidence="4 5">
    <name type="scientific">Chryseobacterium arachidis</name>
    <dbReference type="NCBI Taxonomy" id="1416778"/>
    <lineage>
        <taxon>Bacteria</taxon>
        <taxon>Pseudomonadati</taxon>
        <taxon>Bacteroidota</taxon>
        <taxon>Flavobacteriia</taxon>
        <taxon>Flavobacteriales</taxon>
        <taxon>Weeksellaceae</taxon>
        <taxon>Chryseobacterium group</taxon>
        <taxon>Chryseobacterium</taxon>
    </lineage>
</organism>
<evidence type="ECO:0000256" key="2">
    <source>
        <dbReference type="ARBA" id="ARBA00022525"/>
    </source>
</evidence>
<dbReference type="EMBL" id="FQUT01000001">
    <property type="protein sequence ID" value="SHE67281.1"/>
    <property type="molecule type" value="Genomic_DNA"/>
</dbReference>
<feature type="chain" id="PRO_5012567324" evidence="3">
    <location>
        <begin position="25"/>
        <end position="362"/>
    </location>
</feature>
<evidence type="ECO:0000313" key="5">
    <source>
        <dbReference type="Proteomes" id="UP000184518"/>
    </source>
</evidence>
<dbReference type="GO" id="GO:0005576">
    <property type="term" value="C:extracellular region"/>
    <property type="evidence" value="ECO:0007669"/>
    <property type="project" value="UniProtKB-SubCell"/>
</dbReference>
<reference evidence="5" key="1">
    <citation type="submission" date="2016-11" db="EMBL/GenBank/DDBJ databases">
        <authorList>
            <person name="Varghese N."/>
            <person name="Submissions S."/>
        </authorList>
    </citation>
    <scope>NUCLEOTIDE SEQUENCE [LARGE SCALE GENOMIC DNA]</scope>
    <source>
        <strain evidence="5">DSM 27619</strain>
    </source>
</reference>
<keyword evidence="3" id="KW-0732">Signal</keyword>
<dbReference type="Proteomes" id="UP000184518">
    <property type="component" value="Unassembled WGS sequence"/>
</dbReference>
<dbReference type="InterPro" id="IPR011042">
    <property type="entry name" value="6-blade_b-propeller_TolB-like"/>
</dbReference>
<protein>
    <submittedName>
        <fullName evidence="4">Sugar lactone lactonase YvrE</fullName>
    </submittedName>
</protein>
<gene>
    <name evidence="4" type="ORF">SAMN05443633_101749</name>
</gene>
<dbReference type="AlphaFoldDB" id="A0A1M4VE56"/>
<dbReference type="STRING" id="1416778.SAMN05443633_101749"/>
<accession>A0A1M4VE56</accession>
<keyword evidence="5" id="KW-1185">Reference proteome</keyword>
<keyword evidence="2" id="KW-0964">Secreted</keyword>
<dbReference type="InterPro" id="IPR017996">
    <property type="entry name" value="MRJP/yellow-related"/>
</dbReference>
<dbReference type="Gene3D" id="2.120.10.30">
    <property type="entry name" value="TolB, C-terminal domain"/>
    <property type="match status" value="1"/>
</dbReference>
<sequence length="362" mass="40121">MIGNMKTKAIILSLFLTLAISAKSQLQKVAISHTVWNGVTTSSHGRVFVNFPRIEGDKGMRIGEVLKNGKIIPYPNEDWNNWESGADVNEKFVRTNSLRVGPNGLLWIVDTGTPSMGQNPLSGNALKLVSIDTKTNTVQQIIPLSGIAKPSTFIDDLRISGNTIYLTDAGEPALIILDKTTGKGRRVLENHPSTTDNLPIKAEGKIMKDEKGNEVRIHADQLELSPDGKWLYFQPASGPLWRVETQFLNDENLSEKDLTSKVELFYKTPSTGGTAIDAEGNIYVSDVNTSEIIKISPEGKERLVIKDKRLLWADALWIDDDGYLWIPTGQLNRLAAFQNGKSKVKFPVVIYNLKINAKPLRN</sequence>
<dbReference type="SUPFAM" id="SSF63829">
    <property type="entry name" value="Calcium-dependent phosphotriesterase"/>
    <property type="match status" value="1"/>
</dbReference>